<comment type="caution">
    <text evidence="2">The sequence shown here is derived from an EMBL/GenBank/DDBJ whole genome shotgun (WGS) entry which is preliminary data.</text>
</comment>
<dbReference type="NCBIfam" id="TIGR01444">
    <property type="entry name" value="fkbM_fam"/>
    <property type="match status" value="1"/>
</dbReference>
<organism evidence="2 3">
    <name type="scientific">Candidatus Magasanikbacteria bacterium RIFOXYD1_FULL_40_23</name>
    <dbReference type="NCBI Taxonomy" id="1798705"/>
    <lineage>
        <taxon>Bacteria</taxon>
        <taxon>Candidatus Magasanikiibacteriota</taxon>
    </lineage>
</organism>
<sequence>MLKKIDFQFNGHDWQVSLRDEVDESVFNEIFKLNEYRAAEEVIKNAKHPIVDVGAHAGFFSMFCRGLNKKVKIFAIEPEPGNIKALASHLKENKISDVQVVEAAMAGISGLGKLALSEDSHNHFIVPNEVAGAMFSNFADKNDAKTIKVKIISFSDFCLQNKIKQISLLKFDIEGGEYEVFDSMSEADLSMVNNVILEYHIGREKSKEIEEKLRVNGFGVQVFPSKFDKTMGFIFARNKRSLHFLTKGKQ</sequence>
<proteinExistence type="predicted"/>
<accession>A0A1F6P7Z8</accession>
<reference evidence="2 3" key="1">
    <citation type="journal article" date="2016" name="Nat. Commun.">
        <title>Thousands of microbial genomes shed light on interconnected biogeochemical processes in an aquifer system.</title>
        <authorList>
            <person name="Anantharaman K."/>
            <person name="Brown C.T."/>
            <person name="Hug L.A."/>
            <person name="Sharon I."/>
            <person name="Castelle C.J."/>
            <person name="Probst A.J."/>
            <person name="Thomas B.C."/>
            <person name="Singh A."/>
            <person name="Wilkins M.J."/>
            <person name="Karaoz U."/>
            <person name="Brodie E.L."/>
            <person name="Williams K.H."/>
            <person name="Hubbard S.S."/>
            <person name="Banfield J.F."/>
        </authorList>
    </citation>
    <scope>NUCLEOTIDE SEQUENCE [LARGE SCALE GENOMIC DNA]</scope>
</reference>
<feature type="domain" description="Methyltransferase FkbM" evidence="1">
    <location>
        <begin position="52"/>
        <end position="218"/>
    </location>
</feature>
<dbReference type="PANTHER" id="PTHR34203:SF15">
    <property type="entry name" value="SLL1173 PROTEIN"/>
    <property type="match status" value="1"/>
</dbReference>
<gene>
    <name evidence="2" type="ORF">A2563_00535</name>
</gene>
<dbReference type="Gene3D" id="3.40.50.150">
    <property type="entry name" value="Vaccinia Virus protein VP39"/>
    <property type="match status" value="1"/>
</dbReference>
<name>A0A1F6P7Z8_9BACT</name>
<dbReference type="EMBL" id="MFRA01000008">
    <property type="protein sequence ID" value="OGH92064.1"/>
    <property type="molecule type" value="Genomic_DNA"/>
</dbReference>
<evidence type="ECO:0000313" key="2">
    <source>
        <dbReference type="EMBL" id="OGH92064.1"/>
    </source>
</evidence>
<evidence type="ECO:0000259" key="1">
    <source>
        <dbReference type="Pfam" id="PF05050"/>
    </source>
</evidence>
<protein>
    <recommendedName>
        <fullName evidence="1">Methyltransferase FkbM domain-containing protein</fullName>
    </recommendedName>
</protein>
<dbReference type="InterPro" id="IPR006342">
    <property type="entry name" value="FkbM_mtfrase"/>
</dbReference>
<dbReference type="Proteomes" id="UP000176634">
    <property type="component" value="Unassembled WGS sequence"/>
</dbReference>
<dbReference type="STRING" id="1798705.A2563_00535"/>
<evidence type="ECO:0000313" key="3">
    <source>
        <dbReference type="Proteomes" id="UP000176634"/>
    </source>
</evidence>
<dbReference type="AlphaFoldDB" id="A0A1F6P7Z8"/>
<dbReference type="InterPro" id="IPR052514">
    <property type="entry name" value="SAM-dependent_MTase"/>
</dbReference>
<dbReference type="InterPro" id="IPR029063">
    <property type="entry name" value="SAM-dependent_MTases_sf"/>
</dbReference>
<dbReference type="PANTHER" id="PTHR34203">
    <property type="entry name" value="METHYLTRANSFERASE, FKBM FAMILY PROTEIN"/>
    <property type="match status" value="1"/>
</dbReference>
<dbReference type="SUPFAM" id="SSF53335">
    <property type="entry name" value="S-adenosyl-L-methionine-dependent methyltransferases"/>
    <property type="match status" value="1"/>
</dbReference>
<dbReference type="Pfam" id="PF05050">
    <property type="entry name" value="Methyltransf_21"/>
    <property type="match status" value="1"/>
</dbReference>